<dbReference type="PANTHER" id="PTHR23537">
    <property type="match status" value="1"/>
</dbReference>
<keyword evidence="3 4" id="KW-0472">Membrane</keyword>
<keyword evidence="7" id="KW-1185">Reference proteome</keyword>
<dbReference type="AlphaFoldDB" id="A0A2S2CUB3"/>
<protein>
    <submittedName>
        <fullName evidence="6">MFS transporter</fullName>
    </submittedName>
</protein>
<feature type="transmembrane region" description="Helical" evidence="4">
    <location>
        <begin position="70"/>
        <end position="90"/>
    </location>
</feature>
<feature type="transmembrane region" description="Helical" evidence="4">
    <location>
        <begin position="337"/>
        <end position="360"/>
    </location>
</feature>
<dbReference type="GO" id="GO:0022857">
    <property type="term" value="F:transmembrane transporter activity"/>
    <property type="evidence" value="ECO:0007669"/>
    <property type="project" value="InterPro"/>
</dbReference>
<gene>
    <name evidence="6" type="ORF">DEW08_17915</name>
</gene>
<dbReference type="SUPFAM" id="SSF103473">
    <property type="entry name" value="MFS general substrate transporter"/>
    <property type="match status" value="1"/>
</dbReference>
<keyword evidence="1 4" id="KW-0812">Transmembrane</keyword>
<feature type="transmembrane region" description="Helical" evidence="4">
    <location>
        <begin position="253"/>
        <end position="272"/>
    </location>
</feature>
<dbReference type="InterPro" id="IPR020846">
    <property type="entry name" value="MFS_dom"/>
</dbReference>
<feature type="transmembrane region" description="Helical" evidence="4">
    <location>
        <begin position="216"/>
        <end position="241"/>
    </location>
</feature>
<dbReference type="KEGG" id="azz:DEW08_17915"/>
<feature type="transmembrane region" description="Helical" evidence="4">
    <location>
        <begin position="43"/>
        <end position="63"/>
    </location>
</feature>
<evidence type="ECO:0000256" key="1">
    <source>
        <dbReference type="ARBA" id="ARBA00022692"/>
    </source>
</evidence>
<dbReference type="PROSITE" id="PS50850">
    <property type="entry name" value="MFS"/>
    <property type="match status" value="1"/>
</dbReference>
<dbReference type="PANTHER" id="PTHR23537:SF1">
    <property type="entry name" value="SUGAR TRANSPORTER"/>
    <property type="match status" value="1"/>
</dbReference>
<feature type="transmembrane region" description="Helical" evidence="4">
    <location>
        <begin position="135"/>
        <end position="154"/>
    </location>
</feature>
<feature type="transmembrane region" description="Helical" evidence="4">
    <location>
        <begin position="102"/>
        <end position="123"/>
    </location>
</feature>
<dbReference type="Pfam" id="PF06779">
    <property type="entry name" value="MFS_4"/>
    <property type="match status" value="1"/>
</dbReference>
<dbReference type="GO" id="GO:0005886">
    <property type="term" value="C:plasma membrane"/>
    <property type="evidence" value="ECO:0007669"/>
    <property type="project" value="TreeGrafter"/>
</dbReference>
<reference evidence="7" key="1">
    <citation type="submission" date="2018-05" db="EMBL/GenBank/DDBJ databases">
        <title>Azospirillum thermophila sp. nov., a novel isolated from hot spring.</title>
        <authorList>
            <person name="Zhao Z."/>
        </authorList>
    </citation>
    <scope>NUCLEOTIDE SEQUENCE [LARGE SCALE GENOMIC DNA]</scope>
    <source>
        <strain evidence="7">CFH 70021</strain>
    </source>
</reference>
<accession>A0A2S2CUB3</accession>
<feature type="transmembrane region" description="Helical" evidence="4">
    <location>
        <begin position="303"/>
        <end position="325"/>
    </location>
</feature>
<sequence length="407" mass="40174">MIRVLIGGIVALAIAMGVARFAFTPILPAMQAATGLGPEGAGLLASLNYLGYLAGAVGAGLVPHGRIRTAVFRASLLLSVGTTAAMGLVAGPADESMAAWSVLRVLSGLSSAGIFILGIAIVLDALARMGRETKAGWLYTGVGIGIASSGLFVALTGSRLGWAGDWLALGLICAVASLSSWAWVADRPERRGPVGPAAASAGADRGRRPGGMPAPLVLLAVAYFLEGGGYIVSGTFLVSILKTMPETAALGEVAWILVGIAAAGSGLLWAAVGRRVGPWRGLILAHLAQAVGILLPVTGSPAAAVLSAILFGGTFVGIVSLAFGLGRHLSAGASTRVIGALTAVYGVGQILGPLAAGLMVARTGSYDAVLIGAAAVVGAGALLLALGARLAAERGAAVAGLSPASPS</sequence>
<dbReference type="InterPro" id="IPR036259">
    <property type="entry name" value="MFS_trans_sf"/>
</dbReference>
<feature type="transmembrane region" description="Helical" evidence="4">
    <location>
        <begin position="166"/>
        <end position="184"/>
    </location>
</feature>
<evidence type="ECO:0000259" key="5">
    <source>
        <dbReference type="PROSITE" id="PS50850"/>
    </source>
</evidence>
<proteinExistence type="predicted"/>
<feature type="transmembrane region" description="Helical" evidence="4">
    <location>
        <begin position="279"/>
        <end position="297"/>
    </location>
</feature>
<evidence type="ECO:0000313" key="6">
    <source>
        <dbReference type="EMBL" id="AWK88078.1"/>
    </source>
</evidence>
<dbReference type="Gene3D" id="1.20.1250.20">
    <property type="entry name" value="MFS general substrate transporter like domains"/>
    <property type="match status" value="2"/>
</dbReference>
<evidence type="ECO:0000256" key="3">
    <source>
        <dbReference type="ARBA" id="ARBA00023136"/>
    </source>
</evidence>
<dbReference type="EMBL" id="CP029353">
    <property type="protein sequence ID" value="AWK88078.1"/>
    <property type="molecule type" value="Genomic_DNA"/>
</dbReference>
<dbReference type="OrthoDB" id="9797953at2"/>
<evidence type="ECO:0000313" key="7">
    <source>
        <dbReference type="Proteomes" id="UP000245629"/>
    </source>
</evidence>
<evidence type="ECO:0000256" key="4">
    <source>
        <dbReference type="SAM" id="Phobius"/>
    </source>
</evidence>
<name>A0A2S2CUB3_9PROT</name>
<organism evidence="6 7">
    <name type="scientific">Azospirillum thermophilum</name>
    <dbReference type="NCBI Taxonomy" id="2202148"/>
    <lineage>
        <taxon>Bacteria</taxon>
        <taxon>Pseudomonadati</taxon>
        <taxon>Pseudomonadota</taxon>
        <taxon>Alphaproteobacteria</taxon>
        <taxon>Rhodospirillales</taxon>
        <taxon>Azospirillaceae</taxon>
        <taxon>Azospirillum</taxon>
    </lineage>
</organism>
<dbReference type="RefSeq" id="WP_109329967.1">
    <property type="nucleotide sequence ID" value="NZ_CP029353.1"/>
</dbReference>
<dbReference type="Proteomes" id="UP000245629">
    <property type="component" value="Chromosome 2"/>
</dbReference>
<dbReference type="InterPro" id="IPR010645">
    <property type="entry name" value="MFS_4"/>
</dbReference>
<feature type="transmembrane region" description="Helical" evidence="4">
    <location>
        <begin position="366"/>
        <end position="386"/>
    </location>
</feature>
<evidence type="ECO:0000256" key="2">
    <source>
        <dbReference type="ARBA" id="ARBA00022989"/>
    </source>
</evidence>
<keyword evidence="2 4" id="KW-1133">Transmembrane helix</keyword>
<feature type="domain" description="Major facilitator superfamily (MFS) profile" evidence="5">
    <location>
        <begin position="1"/>
        <end position="391"/>
    </location>
</feature>